<evidence type="ECO:0000256" key="6">
    <source>
        <dbReference type="SAM" id="MobiDB-lite"/>
    </source>
</evidence>
<feature type="compositionally biased region" description="Low complexity" evidence="6">
    <location>
        <begin position="133"/>
        <end position="178"/>
    </location>
</feature>
<dbReference type="Pfam" id="PF00964">
    <property type="entry name" value="Elicitin"/>
    <property type="match status" value="2"/>
</dbReference>
<feature type="compositionally biased region" description="Low complexity" evidence="6">
    <location>
        <begin position="196"/>
        <end position="205"/>
    </location>
</feature>
<evidence type="ECO:0000256" key="5">
    <source>
        <dbReference type="ARBA" id="ARBA00023157"/>
    </source>
</evidence>
<dbReference type="SMART" id="SM01187">
    <property type="entry name" value="Elicitin"/>
    <property type="match status" value="2"/>
</dbReference>
<evidence type="ECO:0000256" key="7">
    <source>
        <dbReference type="SAM" id="SignalP"/>
    </source>
</evidence>
<gene>
    <name evidence="8" type="ORF">PF002_g18372</name>
</gene>
<dbReference type="SUPFAM" id="SSF48647">
    <property type="entry name" value="Fungal elicitin"/>
    <property type="match status" value="1"/>
</dbReference>
<evidence type="ECO:0008006" key="10">
    <source>
        <dbReference type="Google" id="ProtNLM"/>
    </source>
</evidence>
<keyword evidence="3" id="KW-0964">Secreted</keyword>
<evidence type="ECO:0000256" key="2">
    <source>
        <dbReference type="ARBA" id="ARBA00009544"/>
    </source>
</evidence>
<evidence type="ECO:0000256" key="1">
    <source>
        <dbReference type="ARBA" id="ARBA00004613"/>
    </source>
</evidence>
<dbReference type="Gene3D" id="1.10.239.10">
    <property type="entry name" value="Elicitin domain"/>
    <property type="match status" value="2"/>
</dbReference>
<sequence>MRMKHLFSSWSLLLVVVAATELVNHGVVSDCNDSSLSMPEENTSEPSVAAGATSVNFSSPVLMVENVVTASSTAGASRSGESSHSIDFPETIAPVAIESINTEQPTMATQAPTQVPATAPTEVPTAAPVVAATASPATTPPTIATENLSDESSAATQGATQSTSATATPVAASASPAPISLENTITSTNNNDSGASESTDTTTSNDNEDGEPSIAHPASDSSTFQYVASAECSEKEVDNVYTLYSNCRSAFDLCVAASDYQIFPFQGNHPTQAQIQGMAESDACIAMFVIVIEANFSACTIGGMPLVSAVETLLKISVDLAKGLEDEAPSADVFKELLTWRYEVDLAKAAGVPHDGSSQLYAEFEANLNAALENSTIRVNNDLSVDVRLSNGSYETFEDAIDLIVRDASAAEMIPGYVKASDAAGLISPSLIGCSGLRRRNSQFAVASGSFDCLAEWHSPSVCVTEPMTLTDSSTTTMTSLLTLLLAFLVVQVAASGSGSLEDSVGSEPNATIVTPPTTAPAAPEVTLAPIDTASATSSTFQLVANVDCNETVSDKIYVIYNKNRALFDLCVSDAQYQIFPFLGTKPSAVQVEAMATSTSCDVVFTGVLLADFPQCQISGFPFKAAVETLLKIHVDLVHGWAASPSAERFQEMMSWRRYVNLAKQADVPCDSDSVLYAEYEENLNIARTNSSIRVLPNHQIEYKLASGSWYDADGEDYATIVSSTDSGDAVVGTVATGVSGSSVGGSSANTAPVVMAHGVATTVVSAVLGVLLLTA</sequence>
<name>A0A6A3Y4G1_9STRA</name>
<dbReference type="InterPro" id="IPR036470">
    <property type="entry name" value="Elicitin_sf"/>
</dbReference>
<keyword evidence="4" id="KW-0928">Hypersensitive response elicitation</keyword>
<dbReference type="EMBL" id="QXGD01001202">
    <property type="protein sequence ID" value="KAE9212003.1"/>
    <property type="molecule type" value="Genomic_DNA"/>
</dbReference>
<comment type="similarity">
    <text evidence="2">Belongs to the elicitin family.</text>
</comment>
<dbReference type="GO" id="GO:0005576">
    <property type="term" value="C:extracellular region"/>
    <property type="evidence" value="ECO:0007669"/>
    <property type="project" value="UniProtKB-SubCell"/>
</dbReference>
<evidence type="ECO:0000256" key="4">
    <source>
        <dbReference type="ARBA" id="ARBA00022978"/>
    </source>
</evidence>
<feature type="compositionally biased region" description="Polar residues" evidence="6">
    <location>
        <begin position="181"/>
        <end position="195"/>
    </location>
</feature>
<feature type="signal peptide" evidence="7">
    <location>
        <begin position="1"/>
        <end position="19"/>
    </location>
</feature>
<evidence type="ECO:0000256" key="3">
    <source>
        <dbReference type="ARBA" id="ARBA00022525"/>
    </source>
</evidence>
<proteinExistence type="inferred from homology"/>
<feature type="chain" id="PRO_5025629815" description="Elicitin" evidence="7">
    <location>
        <begin position="20"/>
        <end position="776"/>
    </location>
</feature>
<reference evidence="8 9" key="1">
    <citation type="submission" date="2018-08" db="EMBL/GenBank/DDBJ databases">
        <title>Genomic investigation of the strawberry pathogen Phytophthora fragariae indicates pathogenicity is determined by transcriptional variation in three key races.</title>
        <authorList>
            <person name="Adams T.M."/>
            <person name="Armitage A.D."/>
            <person name="Sobczyk M.K."/>
            <person name="Bates H.J."/>
            <person name="Dunwell J.M."/>
            <person name="Nellist C.F."/>
            <person name="Harrison R.J."/>
        </authorList>
    </citation>
    <scope>NUCLEOTIDE SEQUENCE [LARGE SCALE GENOMIC DNA]</scope>
    <source>
        <strain evidence="8 9">BC-1</strain>
    </source>
</reference>
<comment type="caution">
    <text evidence="8">The sequence shown here is derived from an EMBL/GenBank/DDBJ whole genome shotgun (WGS) entry which is preliminary data.</text>
</comment>
<dbReference type="InterPro" id="IPR002200">
    <property type="entry name" value="Elicitin"/>
</dbReference>
<keyword evidence="7" id="KW-0732">Signal</keyword>
<feature type="region of interest" description="Disordered" evidence="6">
    <location>
        <begin position="133"/>
        <end position="220"/>
    </location>
</feature>
<evidence type="ECO:0000313" key="8">
    <source>
        <dbReference type="EMBL" id="KAE9212003.1"/>
    </source>
</evidence>
<dbReference type="AlphaFoldDB" id="A0A6A3Y4G1"/>
<accession>A0A6A3Y4G1</accession>
<evidence type="ECO:0000313" key="9">
    <source>
        <dbReference type="Proteomes" id="UP000440367"/>
    </source>
</evidence>
<dbReference type="Proteomes" id="UP000440367">
    <property type="component" value="Unassembled WGS sequence"/>
</dbReference>
<organism evidence="8 9">
    <name type="scientific">Phytophthora fragariae</name>
    <dbReference type="NCBI Taxonomy" id="53985"/>
    <lineage>
        <taxon>Eukaryota</taxon>
        <taxon>Sar</taxon>
        <taxon>Stramenopiles</taxon>
        <taxon>Oomycota</taxon>
        <taxon>Peronosporomycetes</taxon>
        <taxon>Peronosporales</taxon>
        <taxon>Peronosporaceae</taxon>
        <taxon>Phytophthora</taxon>
    </lineage>
</organism>
<protein>
    <recommendedName>
        <fullName evidence="10">Elicitin</fullName>
    </recommendedName>
</protein>
<comment type="subcellular location">
    <subcellularLocation>
        <location evidence="1">Secreted</location>
    </subcellularLocation>
</comment>
<dbReference type="GO" id="GO:0052040">
    <property type="term" value="P:symbiont-mediated perturbation of host programmed cell death"/>
    <property type="evidence" value="ECO:0007669"/>
    <property type="project" value="UniProtKB-KW"/>
</dbReference>
<keyword evidence="5" id="KW-1015">Disulfide bond</keyword>